<dbReference type="EMBL" id="CAFBLU010000001">
    <property type="protein sequence ID" value="CAB4859487.1"/>
    <property type="molecule type" value="Genomic_DNA"/>
</dbReference>
<sequence>MSSANNPATKAAQALREAANGLIRHAEELEAGVASDSGPLTPVEAVKPLEPLGPPADADEAAMRLVALDAATSGRSRDEVDAELSAKYPNAEISSLLDRFYPPQP</sequence>
<accession>A0A6J7CMB7</accession>
<evidence type="ECO:0000256" key="1">
    <source>
        <dbReference type="SAM" id="MobiDB-lite"/>
    </source>
</evidence>
<gene>
    <name evidence="2" type="ORF">UFOPK3444_00094</name>
</gene>
<proteinExistence type="predicted"/>
<protein>
    <submittedName>
        <fullName evidence="2">Unannotated protein</fullName>
    </submittedName>
</protein>
<dbReference type="AlphaFoldDB" id="A0A6J7CMB7"/>
<organism evidence="2">
    <name type="scientific">freshwater metagenome</name>
    <dbReference type="NCBI Taxonomy" id="449393"/>
    <lineage>
        <taxon>unclassified sequences</taxon>
        <taxon>metagenomes</taxon>
        <taxon>ecological metagenomes</taxon>
    </lineage>
</organism>
<reference evidence="2" key="1">
    <citation type="submission" date="2020-05" db="EMBL/GenBank/DDBJ databases">
        <authorList>
            <person name="Chiriac C."/>
            <person name="Salcher M."/>
            <person name="Ghai R."/>
            <person name="Kavagutti S V."/>
        </authorList>
    </citation>
    <scope>NUCLEOTIDE SEQUENCE</scope>
</reference>
<feature type="region of interest" description="Disordered" evidence="1">
    <location>
        <begin position="30"/>
        <end position="57"/>
    </location>
</feature>
<evidence type="ECO:0000313" key="2">
    <source>
        <dbReference type="EMBL" id="CAB4859487.1"/>
    </source>
</evidence>
<name>A0A6J7CMB7_9ZZZZ</name>